<dbReference type="Proteomes" id="UP000199800">
    <property type="component" value="Unassembled WGS sequence"/>
</dbReference>
<dbReference type="EMBL" id="FOHN01000003">
    <property type="protein sequence ID" value="SES77882.1"/>
    <property type="molecule type" value="Genomic_DNA"/>
</dbReference>
<keyword evidence="3" id="KW-1185">Reference proteome</keyword>
<gene>
    <name evidence="2" type="ORF">SAMN04487772_10359</name>
</gene>
<organism evidence="2 3">
    <name type="scientific">[Clostridium] polysaccharolyticum</name>
    <dbReference type="NCBI Taxonomy" id="29364"/>
    <lineage>
        <taxon>Bacteria</taxon>
        <taxon>Bacillati</taxon>
        <taxon>Bacillota</taxon>
        <taxon>Clostridia</taxon>
        <taxon>Lachnospirales</taxon>
        <taxon>Lachnospiraceae</taxon>
    </lineage>
</organism>
<sequence>MKKKKYMLFLLVFFVLAGCQNRKSDNVVRVALPYSETIQNPDKNYYIKWLSKETGLTIKPVIIHQKRCREYLDALFASEVEADAVLLGENFTLEKKDLQTYIERNVLEKLSNGMYYYPDCGNYRELHCGQTMWINTGWLHALSLSVPRTTKEFKAVLKAFRDKDPNGNGRKDEIPLIGSLDGYEYNPVEFILNSYIVNDPFRSRFYVKGKREEYAPFKKEYREGIAYLNQLYSEKLLDKRCFTYSRRQLQEIVNSQEDLVGIFTAGSVADILYQGNPEIMARYIHVLPLKGPEGEQHAITRKVNDMVGAIVPKHAKNKKGAIKFLEKMISTEGSLIARFGEEGVDWEYSDGHEVSLFGEPSAIVTKNYLSNIPQNKHLNGIGPMDVPIKYLRGVTWNGVNSDTEYIDARAEMGYEAFLSKTVSKKEYNEALCNFVDDFTYDLVKGRYDVWDNGKWNTFLKRARHWLGEKNDT</sequence>
<evidence type="ECO:0000313" key="2">
    <source>
        <dbReference type="EMBL" id="SES77882.1"/>
    </source>
</evidence>
<name>A0A1H9Z977_9FIRM</name>
<dbReference type="STRING" id="29364.SAMN04487772_10359"/>
<accession>A0A1H9Z977</accession>
<dbReference type="AlphaFoldDB" id="A0A1H9Z977"/>
<reference evidence="2 3" key="1">
    <citation type="submission" date="2016-10" db="EMBL/GenBank/DDBJ databases">
        <authorList>
            <person name="de Groot N.N."/>
        </authorList>
    </citation>
    <scope>NUCLEOTIDE SEQUENCE [LARGE SCALE GENOMIC DNA]</scope>
    <source>
        <strain evidence="2 3">DSM 1801</strain>
    </source>
</reference>
<proteinExistence type="predicted"/>
<dbReference type="Pfam" id="PF01547">
    <property type="entry name" value="SBP_bac_1"/>
    <property type="match status" value="1"/>
</dbReference>
<dbReference type="SUPFAM" id="SSF53850">
    <property type="entry name" value="Periplasmic binding protein-like II"/>
    <property type="match status" value="1"/>
</dbReference>
<dbReference type="Gene3D" id="3.40.190.10">
    <property type="entry name" value="Periplasmic binding protein-like II"/>
    <property type="match status" value="2"/>
</dbReference>
<keyword evidence="1" id="KW-0732">Signal</keyword>
<protein>
    <submittedName>
        <fullName evidence="2">ABC-type glycerol-3-phosphate transport system, substrate-binding protein</fullName>
    </submittedName>
</protein>
<dbReference type="PROSITE" id="PS51257">
    <property type="entry name" value="PROKAR_LIPOPROTEIN"/>
    <property type="match status" value="1"/>
</dbReference>
<evidence type="ECO:0000256" key="1">
    <source>
        <dbReference type="SAM" id="SignalP"/>
    </source>
</evidence>
<evidence type="ECO:0000313" key="3">
    <source>
        <dbReference type="Proteomes" id="UP000199800"/>
    </source>
</evidence>
<feature type="signal peptide" evidence="1">
    <location>
        <begin position="1"/>
        <end position="17"/>
    </location>
</feature>
<feature type="chain" id="PRO_5039540122" evidence="1">
    <location>
        <begin position="18"/>
        <end position="472"/>
    </location>
</feature>
<dbReference type="OrthoDB" id="2021385at2"/>
<dbReference type="InterPro" id="IPR006059">
    <property type="entry name" value="SBP"/>
</dbReference>
<dbReference type="RefSeq" id="WP_092476102.1">
    <property type="nucleotide sequence ID" value="NZ_FOHN01000003.1"/>
</dbReference>